<feature type="region of interest" description="Disordered" evidence="1">
    <location>
        <begin position="1377"/>
        <end position="1396"/>
    </location>
</feature>
<comment type="caution">
    <text evidence="3">The sequence shown here is derived from an EMBL/GenBank/DDBJ whole genome shotgun (WGS) entry which is preliminary data.</text>
</comment>
<feature type="compositionally biased region" description="Acidic residues" evidence="1">
    <location>
        <begin position="560"/>
        <end position="574"/>
    </location>
</feature>
<accession>A0A9K3P8X9</accession>
<keyword evidence="5" id="KW-1185">Reference proteome</keyword>
<protein>
    <submittedName>
        <fullName evidence="3">Formin homology 2 domain containing protein</fullName>
    </submittedName>
</protein>
<feature type="region of interest" description="Disordered" evidence="1">
    <location>
        <begin position="1944"/>
        <end position="2007"/>
    </location>
</feature>
<dbReference type="OrthoDB" id="206927at2759"/>
<evidence type="ECO:0000259" key="2">
    <source>
        <dbReference type="PROSITE" id="PS51444"/>
    </source>
</evidence>
<feature type="compositionally biased region" description="Polar residues" evidence="1">
    <location>
        <begin position="129"/>
        <end position="149"/>
    </location>
</feature>
<dbReference type="InterPro" id="IPR051425">
    <property type="entry name" value="Formin_Homology"/>
</dbReference>
<dbReference type="Proteomes" id="UP000693970">
    <property type="component" value="Unassembled WGS sequence"/>
</dbReference>
<feature type="compositionally biased region" description="Polar residues" evidence="1">
    <location>
        <begin position="952"/>
        <end position="977"/>
    </location>
</feature>
<feature type="compositionally biased region" description="Basic and acidic residues" evidence="1">
    <location>
        <begin position="1982"/>
        <end position="2007"/>
    </location>
</feature>
<feature type="region of interest" description="Disordered" evidence="1">
    <location>
        <begin position="93"/>
        <end position="149"/>
    </location>
</feature>
<feature type="region of interest" description="Disordered" evidence="1">
    <location>
        <begin position="258"/>
        <end position="337"/>
    </location>
</feature>
<dbReference type="SMART" id="SM00498">
    <property type="entry name" value="FH2"/>
    <property type="match status" value="1"/>
</dbReference>
<dbReference type="PANTHER" id="PTHR45725">
    <property type="entry name" value="FORMIN HOMOLOGY 2 FAMILY MEMBER"/>
    <property type="match status" value="1"/>
</dbReference>
<feature type="region of interest" description="Disordered" evidence="1">
    <location>
        <begin position="952"/>
        <end position="983"/>
    </location>
</feature>
<dbReference type="PANTHER" id="PTHR45725:SF1">
    <property type="entry name" value="DISHEVELLED ASSOCIATED ACTIVATOR OF MORPHOGENESIS, ISOFORM D"/>
    <property type="match status" value="1"/>
</dbReference>
<dbReference type="GO" id="GO:0071203">
    <property type="term" value="C:WASH complex"/>
    <property type="evidence" value="ECO:0007669"/>
    <property type="project" value="InterPro"/>
</dbReference>
<feature type="region of interest" description="Disordered" evidence="1">
    <location>
        <begin position="1753"/>
        <end position="1807"/>
    </location>
</feature>
<feature type="region of interest" description="Disordered" evidence="1">
    <location>
        <begin position="554"/>
        <end position="587"/>
    </location>
</feature>
<feature type="region of interest" description="Disordered" evidence="1">
    <location>
        <begin position="186"/>
        <end position="242"/>
    </location>
</feature>
<proteinExistence type="predicted"/>
<feature type="compositionally biased region" description="Polar residues" evidence="1">
    <location>
        <begin position="208"/>
        <end position="219"/>
    </location>
</feature>
<dbReference type="InterPro" id="IPR019309">
    <property type="entry name" value="WASHC3"/>
</dbReference>
<evidence type="ECO:0000313" key="3">
    <source>
        <dbReference type="EMBL" id="KAG7338923.1"/>
    </source>
</evidence>
<feature type="compositionally biased region" description="Polar residues" evidence="1">
    <location>
        <begin position="303"/>
        <end position="320"/>
    </location>
</feature>
<feature type="compositionally biased region" description="Polar residues" evidence="1">
    <location>
        <begin position="1383"/>
        <end position="1395"/>
    </location>
</feature>
<feature type="region of interest" description="Disordered" evidence="1">
    <location>
        <begin position="1"/>
        <end position="29"/>
    </location>
</feature>
<dbReference type="InterPro" id="IPR015425">
    <property type="entry name" value="FH2_Formin"/>
</dbReference>
<feature type="compositionally biased region" description="Low complexity" evidence="1">
    <location>
        <begin position="117"/>
        <end position="128"/>
    </location>
</feature>
<evidence type="ECO:0000256" key="1">
    <source>
        <dbReference type="SAM" id="MobiDB-lite"/>
    </source>
</evidence>
<feature type="compositionally biased region" description="Basic and acidic residues" evidence="1">
    <location>
        <begin position="2114"/>
        <end position="2125"/>
    </location>
</feature>
<feature type="region of interest" description="Disordered" evidence="1">
    <location>
        <begin position="1125"/>
        <end position="1144"/>
    </location>
</feature>
<dbReference type="EMBL" id="JAGRRH010000013">
    <property type="protein sequence ID" value="KAG7359496.1"/>
    <property type="molecule type" value="Genomic_DNA"/>
</dbReference>
<feature type="compositionally biased region" description="Basic and acidic residues" evidence="1">
    <location>
        <begin position="327"/>
        <end position="337"/>
    </location>
</feature>
<sequence length="2221" mass="245425">MESRVGAGGVRRASPYDQSSPMNFQKEGRGSLLNGAIQLNDRQLKILEARKANKSHRLQEQSILSPNMPLTHLQEGKHRLPTASTNLKVGLDGRKQKTASSHTLDSSGTADEYWAQEPTNTVETVPTTWSESAESAVGSTTSSSNDSFRNSAKQFYGQRLSAKEKKLYDDTGASWNDSRTEVSASTAAMSKASSNAPSDEGSRISAASRKSQLSIASNSPRKHHLQGQNPSNARKYDTTSEKSVTLVESNSLAESFDYTQRKGIQGQDSMTLKTEPDSEEESLMPLQSRSESLADVDPHHPSPVNNPVSIQAGTLANQSKYKPPRFQKKEKPKSFSEKLRSKLFKNRDPKKTAEIGDHLVRNLMTNSPLIHPNGTASTIAKSPKHVMTDEMNAETNMEESARGSDTGSKSRLSMLKAIRSPRSSSSGSSISQEDKMVMRRFASKTSKNPRRENLVKSGSMKMKQMFSSKASGMNLSPKSCAEEETATEKGLPSAIPIEDKETQDTEASEMLDKFDPSVLPNSPYKPAASRTIRGRRSSVRMRMVAHQVMNDLMEENVIPESDEEDEGEEDDIDDQPPSIQKARSIRSLPDIVKDDEIEIKISMSTEDESTSHSSSVGLGQKTAPCATSVQSPAPREVAHATQRALDEIYNEEPEGYNEFVSRLKSELAGSHTKLFDQFHSMVRTDGSKPKPLSMYPTGLDLKTKETITTMTSHAKGIVGVDCMTGSQISSDKDLEKMKHSKVSYGKQLLKQSNVGTVLTSPHSLQPINITGEYDTLENQSAHEANVDVFPSPTSSDNGSHSMAFEVTLSQHIRKSAVPSPPSASELSTCLSTKSALTKNQTEVSGHSDAATNDSLFDGVLATRVSKPSKAISPKMFVPPSEKVSIPWNTVKLRSVSEKCRDGTDDENIPASWAKVKLRPVEKEIVKVNSIDTSADSCEHVEFHRIVLRKTPTNASTPQNNLGLSLAPSASTDVSGTETKPIDIEKNGKNAAQPIKLTETRGTGERPIKIEDKSSGTELNPIKLANESSVMISLADEVPGSGTEKKLLMNKRGLMKVEAVPGETKANVLWRLDREEVKSALMNMSALSVKLIVSSGDQHHKDLTFPSSDQCKEFANALHDLLHGSSEGSCDMNKNEEDDPSTNSKSSVYIEQLSADEQKVLEEFRQRKKSKNDAKAIVSSDFLKISAGVMSDKLPIIVNTSFTGPSSPLSEVSGSLSLFSVKQTNSMDSYTKMLRMKVPIEAVRHKMMKDGIDPQTIESFLAEKSNSDCPNPKWLTPGEEKIAEQYRQMLRMGVPAEGVRNKMQKDDISSKIIACVIENQPETTSAPINAAPSLSIVEEAVAETYRKMLKMMIPKEAVQHRMIKDGVDPKIMAIVIGKPPEQPKPNSNLGSTNNKLSDAEESIASSYRKMLKLSIPKEAVRHKMTQEGVSEKIITAVLGANPSKAVEPKNTQKRGLKPGFHWNPIADDESIAGSVWSKAKPMSDVGTQKPEAIIDITKHIEMFQKQPEATKEKRKPVKSGSEAKEMAKLIDLNRANNVAITLKAFNDFSHSELAQIIEFLDPKGKVKGDRALFMKDLLPTAAEIKAIKSYEGGDEKLVTAEKWFKQISHIKRIEDKIEVMRTMETFKMDAVVLGRSFQLLTKVCNQVMDSDRLPDLLDMVRQIGNTMNEGRGEAAAGFKLDFLPRLAQTKGSDKKTTALDLVVMLFHVRNQREALMLSTEIPDCQEASRIQLSDLMTDVRTLEASLRKCKKELDQLQKERESSQSGKPPPARGPILSDSRSDTALDPAPNARVGREDQDIQTDVLGGSMSQDRSTFLASMLKDRQNSLSTPAPSVGEMLSAVQKSSIHAKNPVSPRSSLIACIQERDLEEFEFSLDASIRRLEKFVSESSYVVLPKLEAEREEAIEACRDLASFFCESGGERAASNLLKILDEFASGIDRAVTKYDQQQKAETRKKASQKRKSLTSSRPPAPEARSSGNRPIYAEEKSRPLNETKSKFSHLESPEDSDKKSLVLMVNEMLKMAGDKQVKDFMKGIVYDNPDDRMKKIYELEKERKQDFFAARREMMCAITAKADSTECKDSKKASSALLDNGSRDEADDTLSELRASGNNRRKSRIADRWTRKVDGDSCADTNNENDRLAGNADSEILSSVSEESEDKKQRRKKRQSYMERWASRTPVSEASTLDLDAESDVGAFEEMLHKQRQRYIDRWSRKARDDDEIVE</sequence>
<organism evidence="3 5">
    <name type="scientific">Nitzschia inconspicua</name>
    <dbReference type="NCBI Taxonomy" id="303405"/>
    <lineage>
        <taxon>Eukaryota</taxon>
        <taxon>Sar</taxon>
        <taxon>Stramenopiles</taxon>
        <taxon>Ochrophyta</taxon>
        <taxon>Bacillariophyta</taxon>
        <taxon>Bacillariophyceae</taxon>
        <taxon>Bacillariophycidae</taxon>
        <taxon>Bacillariales</taxon>
        <taxon>Bacillariaceae</taxon>
        <taxon>Nitzschia</taxon>
    </lineage>
</organism>
<feature type="region of interest" description="Disordered" evidence="1">
    <location>
        <begin position="2078"/>
        <end position="2183"/>
    </location>
</feature>
<reference evidence="3" key="1">
    <citation type="journal article" date="2021" name="Sci. Rep.">
        <title>Diploid genomic architecture of Nitzschia inconspicua, an elite biomass production diatom.</title>
        <authorList>
            <person name="Oliver A."/>
            <person name="Podell S."/>
            <person name="Pinowska A."/>
            <person name="Traller J.C."/>
            <person name="Smith S.R."/>
            <person name="McClure R."/>
            <person name="Beliaev A."/>
            <person name="Bohutskyi P."/>
            <person name="Hill E.A."/>
            <person name="Rabines A."/>
            <person name="Zheng H."/>
            <person name="Allen L.Z."/>
            <person name="Kuo A."/>
            <person name="Grigoriev I.V."/>
            <person name="Allen A.E."/>
            <person name="Hazlebeck D."/>
            <person name="Allen E.E."/>
        </authorList>
    </citation>
    <scope>NUCLEOTIDE SEQUENCE</scope>
    <source>
        <strain evidence="3">Hildebrandi</strain>
    </source>
</reference>
<feature type="compositionally biased region" description="Polar residues" evidence="1">
    <location>
        <begin position="98"/>
        <end position="109"/>
    </location>
</feature>
<feature type="region of interest" description="Disordered" evidence="1">
    <location>
        <begin position="416"/>
        <end position="435"/>
    </location>
</feature>
<feature type="region of interest" description="Disordered" evidence="1">
    <location>
        <begin position="513"/>
        <end position="535"/>
    </location>
</feature>
<name>A0A9K3P8X9_9STRA</name>
<feature type="compositionally biased region" description="Low complexity" evidence="1">
    <location>
        <begin position="418"/>
        <end position="431"/>
    </location>
</feature>
<gene>
    <name evidence="3" type="ORF">IV203_002652</name>
    <name evidence="4" type="ORF">IV203_034594</name>
</gene>
<dbReference type="PROSITE" id="PS51444">
    <property type="entry name" value="FH2"/>
    <property type="match status" value="1"/>
</dbReference>
<dbReference type="Pfam" id="PF10152">
    <property type="entry name" value="CCDC53"/>
    <property type="match status" value="2"/>
</dbReference>
<feature type="compositionally biased region" description="Basic and acidic residues" evidence="1">
    <location>
        <begin position="1944"/>
        <end position="1954"/>
    </location>
</feature>
<feature type="domain" description="FH2" evidence="2">
    <location>
        <begin position="1446"/>
        <end position="1963"/>
    </location>
</feature>
<evidence type="ECO:0000313" key="5">
    <source>
        <dbReference type="Proteomes" id="UP000693970"/>
    </source>
</evidence>
<reference evidence="3" key="2">
    <citation type="submission" date="2021-04" db="EMBL/GenBank/DDBJ databases">
        <authorList>
            <person name="Podell S."/>
        </authorList>
    </citation>
    <scope>NUCLEOTIDE SEQUENCE</scope>
    <source>
        <strain evidence="3">Hildebrandi</strain>
    </source>
</reference>
<evidence type="ECO:0000313" key="4">
    <source>
        <dbReference type="EMBL" id="KAG7359496.1"/>
    </source>
</evidence>
<dbReference type="Pfam" id="PF02181">
    <property type="entry name" value="FH2"/>
    <property type="match status" value="1"/>
</dbReference>
<dbReference type="EMBL" id="JAGRRH010000045">
    <property type="protein sequence ID" value="KAG7338923.1"/>
    <property type="molecule type" value="Genomic_DNA"/>
</dbReference>
<feature type="region of interest" description="Disordered" evidence="1">
    <location>
        <begin position="604"/>
        <end position="635"/>
    </location>
</feature>
<feature type="compositionally biased region" description="Low complexity" evidence="1">
    <location>
        <begin position="186"/>
        <end position="196"/>
    </location>
</feature>